<accession>Q1WAA1</accession>
<feature type="non-terminal residue" evidence="1">
    <location>
        <position position="95"/>
    </location>
</feature>
<reference evidence="1" key="1">
    <citation type="submission" date="2006-02" db="EMBL/GenBank/DDBJ databases">
        <title>Channel catfish gene expression after Edwardsiella ictaluri infection.</title>
        <authorList>
            <person name="Yeh H.-Y."/>
            <person name="Klesius P.H."/>
        </authorList>
    </citation>
    <scope>NUCLEOTIDE SEQUENCE</scope>
</reference>
<dbReference type="EMBL" id="DQ417125">
    <property type="protein sequence ID" value="ABD83881.1"/>
    <property type="molecule type" value="mRNA"/>
</dbReference>
<feature type="non-terminal residue" evidence="1">
    <location>
        <position position="1"/>
    </location>
</feature>
<sequence length="95" mass="10452">THLTVLTETSLIVVTKSCCGSFAVTIFSEICFTTCLLRHLVAAVDGFLFLPRPGISSISGPRQFRYVLAQTHLAQLMKPLIRQHLFCIFVLLSGG</sequence>
<evidence type="ECO:0000313" key="1">
    <source>
        <dbReference type="EMBL" id="ABD83881.1"/>
    </source>
</evidence>
<proteinExistence type="evidence at transcript level"/>
<organism evidence="1">
    <name type="scientific">Ictalurus punctatus</name>
    <name type="common">Channel catfish</name>
    <name type="synonym">Silurus punctatus</name>
    <dbReference type="NCBI Taxonomy" id="7998"/>
    <lineage>
        <taxon>Eukaryota</taxon>
        <taxon>Metazoa</taxon>
        <taxon>Chordata</taxon>
        <taxon>Craniata</taxon>
        <taxon>Vertebrata</taxon>
        <taxon>Euteleostomi</taxon>
        <taxon>Actinopterygii</taxon>
        <taxon>Neopterygii</taxon>
        <taxon>Teleostei</taxon>
        <taxon>Ostariophysi</taxon>
        <taxon>Siluriformes</taxon>
        <taxon>Ictaluridae</taxon>
        <taxon>Ictalurus</taxon>
    </lineage>
</organism>
<dbReference type="AlphaFoldDB" id="Q1WAA1"/>
<protein>
    <submittedName>
        <fullName evidence="1">Uncharacterized protein</fullName>
    </submittedName>
</protein>
<name>Q1WAA1_ICTPU</name>